<dbReference type="PANTHER" id="PTHR30591:SF1">
    <property type="entry name" value="RECBCD ENZYME SUBUNIT RECC"/>
    <property type="match status" value="1"/>
</dbReference>
<dbReference type="Pfam" id="PF12705">
    <property type="entry name" value="PDDEXK_1"/>
    <property type="match status" value="1"/>
</dbReference>
<dbReference type="InterPro" id="IPR011335">
    <property type="entry name" value="Restrct_endonuc-II-like"/>
</dbReference>
<comment type="cofactor">
    <cofactor evidence="14">
        <name>[4Fe-4S] cluster</name>
        <dbReference type="ChEBI" id="CHEBI:49883"/>
    </cofactor>
    <text evidence="14">Binds 1 [4Fe-4S] cluster.</text>
</comment>
<evidence type="ECO:0000256" key="1">
    <source>
        <dbReference type="ARBA" id="ARBA00022485"/>
    </source>
</evidence>
<dbReference type="Gene3D" id="3.40.50.300">
    <property type="entry name" value="P-loop containing nucleotide triphosphate hydrolases"/>
    <property type="match status" value="4"/>
</dbReference>
<gene>
    <name evidence="14 17" type="primary">addB</name>
    <name evidence="17" type="ORF">DP130_12225</name>
</gene>
<dbReference type="HAMAP" id="MF_01452">
    <property type="entry name" value="AddB_type1"/>
    <property type="match status" value="1"/>
</dbReference>
<keyword evidence="7 14" id="KW-0347">Helicase</keyword>
<dbReference type="GO" id="GO:0004386">
    <property type="term" value="F:helicase activity"/>
    <property type="evidence" value="ECO:0007669"/>
    <property type="project" value="UniProtKB-KW"/>
</dbReference>
<feature type="domain" description="PD-(D/E)XK endonuclease-like" evidence="15">
    <location>
        <begin position="778"/>
        <end position="1118"/>
    </location>
</feature>
<dbReference type="InterPro" id="IPR038726">
    <property type="entry name" value="PDDEXK_AddAB-type"/>
</dbReference>
<keyword evidence="4 14" id="KW-0547">Nucleotide-binding</keyword>
<comment type="similarity">
    <text evidence="14">Belongs to the helicase family. AddB/RexB type 1 subfamily.</text>
</comment>
<evidence type="ECO:0000256" key="5">
    <source>
        <dbReference type="ARBA" id="ARBA00022763"/>
    </source>
</evidence>
<dbReference type="GO" id="GO:0005524">
    <property type="term" value="F:ATP binding"/>
    <property type="evidence" value="ECO:0007669"/>
    <property type="project" value="UniProtKB-UniRule"/>
</dbReference>
<dbReference type="GO" id="GO:0051539">
    <property type="term" value="F:4 iron, 4 sulfur cluster binding"/>
    <property type="evidence" value="ECO:0007669"/>
    <property type="project" value="UniProtKB-KW"/>
</dbReference>
<comment type="function">
    <text evidence="14">The heterodimer acts as both an ATP-dependent DNA helicase and an ATP-dependent, dual-direction single-stranded exonuclease. Recognizes the chi site generating a DNA molecule suitable for the initiation of homologous recombination. The AddB subunit has 5' -&gt; 3' nuclease activity but not helicase activity.</text>
</comment>
<dbReference type="Pfam" id="PF21445">
    <property type="entry name" value="ADDB_N"/>
    <property type="match status" value="1"/>
</dbReference>
<evidence type="ECO:0000256" key="11">
    <source>
        <dbReference type="ARBA" id="ARBA00023014"/>
    </source>
</evidence>
<dbReference type="EMBL" id="QMAP01000013">
    <property type="protein sequence ID" value="RXI45372.1"/>
    <property type="molecule type" value="Genomic_DNA"/>
</dbReference>
<evidence type="ECO:0000256" key="13">
    <source>
        <dbReference type="ARBA" id="ARBA00023204"/>
    </source>
</evidence>
<keyword evidence="8 14" id="KW-0269">Exonuclease</keyword>
<evidence type="ECO:0000259" key="15">
    <source>
        <dbReference type="Pfam" id="PF12705"/>
    </source>
</evidence>
<comment type="cofactor">
    <cofactor evidence="14">
        <name>Mg(2+)</name>
        <dbReference type="ChEBI" id="CHEBI:18420"/>
    </cofactor>
</comment>
<keyword evidence="3 14" id="KW-0479">Metal-binding</keyword>
<dbReference type="InterPro" id="IPR014140">
    <property type="entry name" value="DNA_helicase_suAddB"/>
</dbReference>
<dbReference type="GO" id="GO:0000724">
    <property type="term" value="P:double-strand break repair via homologous recombination"/>
    <property type="evidence" value="ECO:0007669"/>
    <property type="project" value="UniProtKB-UniRule"/>
</dbReference>
<dbReference type="InterPro" id="IPR011604">
    <property type="entry name" value="PDDEXK-like_dom_sf"/>
</dbReference>
<evidence type="ECO:0000256" key="10">
    <source>
        <dbReference type="ARBA" id="ARBA00023004"/>
    </source>
</evidence>
<keyword evidence="5 14" id="KW-0227">DNA damage</keyword>
<evidence type="ECO:0000256" key="8">
    <source>
        <dbReference type="ARBA" id="ARBA00022839"/>
    </source>
</evidence>
<comment type="caution">
    <text evidence="17">The sequence shown here is derived from an EMBL/GenBank/DDBJ whole genome shotgun (WGS) entry which is preliminary data.</text>
</comment>
<keyword evidence="6 14" id="KW-0378">Hydrolase</keyword>
<keyword evidence="2 14" id="KW-0540">Nuclease</keyword>
<feature type="binding site" evidence="14">
    <location>
        <position position="1117"/>
    </location>
    <ligand>
        <name>[4Fe-4S] cluster</name>
        <dbReference type="ChEBI" id="CHEBI:49883"/>
    </ligand>
</feature>
<protein>
    <recommendedName>
        <fullName evidence="14">ATP-dependent helicase/deoxyribonuclease subunit B</fullName>
        <ecNumber evidence="14">3.1.-.-</ecNumber>
    </recommendedName>
    <alternativeName>
        <fullName evidence="14">ATP-dependent helicase/nuclease subunit AddB</fullName>
    </alternativeName>
</protein>
<dbReference type="GO" id="GO:0003690">
    <property type="term" value="F:double-stranded DNA binding"/>
    <property type="evidence" value="ECO:0007669"/>
    <property type="project" value="UniProtKB-UniRule"/>
</dbReference>
<evidence type="ECO:0000256" key="14">
    <source>
        <dbReference type="HAMAP-Rule" id="MF_01452"/>
    </source>
</evidence>
<keyword evidence="11 14" id="KW-0411">Iron-sulfur</keyword>
<evidence type="ECO:0000313" key="17">
    <source>
        <dbReference type="EMBL" id="RXI45372.1"/>
    </source>
</evidence>
<organism evidence="17 18">
    <name type="scientific">Clostridium tetani</name>
    <dbReference type="NCBI Taxonomy" id="1513"/>
    <lineage>
        <taxon>Bacteria</taxon>
        <taxon>Bacillati</taxon>
        <taxon>Bacillota</taxon>
        <taxon>Clostridia</taxon>
        <taxon>Eubacteriales</taxon>
        <taxon>Clostridiaceae</taxon>
        <taxon>Clostridium</taxon>
    </lineage>
</organism>
<dbReference type="Gene3D" id="6.10.140.1030">
    <property type="match status" value="1"/>
</dbReference>
<dbReference type="RefSeq" id="WP_129030876.1">
    <property type="nucleotide sequence ID" value="NZ_QMAP01000013.1"/>
</dbReference>
<evidence type="ECO:0000256" key="4">
    <source>
        <dbReference type="ARBA" id="ARBA00022741"/>
    </source>
</evidence>
<evidence type="ECO:0000259" key="16">
    <source>
        <dbReference type="Pfam" id="PF21445"/>
    </source>
</evidence>
<dbReference type="GO" id="GO:0046872">
    <property type="term" value="F:metal ion binding"/>
    <property type="evidence" value="ECO:0007669"/>
    <property type="project" value="UniProtKB-KW"/>
</dbReference>
<dbReference type="InterPro" id="IPR049035">
    <property type="entry name" value="ADDB_N"/>
</dbReference>
<dbReference type="InterPro" id="IPR027417">
    <property type="entry name" value="P-loop_NTPase"/>
</dbReference>
<feature type="binding site" evidence="14">
    <location>
        <position position="1111"/>
    </location>
    <ligand>
        <name>[4Fe-4S] cluster</name>
        <dbReference type="ChEBI" id="CHEBI:49883"/>
    </ligand>
</feature>
<evidence type="ECO:0000256" key="2">
    <source>
        <dbReference type="ARBA" id="ARBA00022722"/>
    </source>
</evidence>
<dbReference type="SUPFAM" id="SSF52980">
    <property type="entry name" value="Restriction endonuclease-like"/>
    <property type="match status" value="1"/>
</dbReference>
<feature type="domain" description="ATP-dependent helicase/deoxyribonuclease subunit B N-terminal" evidence="16">
    <location>
        <begin position="5"/>
        <end position="293"/>
    </location>
</feature>
<keyword evidence="12 14" id="KW-0238">DNA-binding</keyword>
<dbReference type="GO" id="GO:0008409">
    <property type="term" value="F:5'-3' exonuclease activity"/>
    <property type="evidence" value="ECO:0007669"/>
    <property type="project" value="UniProtKB-UniRule"/>
</dbReference>
<dbReference type="Gene3D" id="3.90.320.10">
    <property type="match status" value="1"/>
</dbReference>
<evidence type="ECO:0000256" key="9">
    <source>
        <dbReference type="ARBA" id="ARBA00022840"/>
    </source>
</evidence>
<evidence type="ECO:0000256" key="7">
    <source>
        <dbReference type="ARBA" id="ARBA00022806"/>
    </source>
</evidence>
<proteinExistence type="inferred from homology"/>
<dbReference type="EC" id="3.1.-.-" evidence="14"/>
<feature type="binding site" evidence="14">
    <location>
        <position position="789"/>
    </location>
    <ligand>
        <name>[4Fe-4S] cluster</name>
        <dbReference type="ChEBI" id="CHEBI:49883"/>
    </ligand>
</feature>
<keyword evidence="9 14" id="KW-0067">ATP-binding</keyword>
<evidence type="ECO:0000256" key="3">
    <source>
        <dbReference type="ARBA" id="ARBA00022723"/>
    </source>
</evidence>
<evidence type="ECO:0000313" key="18">
    <source>
        <dbReference type="Proteomes" id="UP000290921"/>
    </source>
</evidence>
<dbReference type="PANTHER" id="PTHR30591">
    <property type="entry name" value="RECBCD ENZYME SUBUNIT RECC"/>
    <property type="match status" value="1"/>
</dbReference>
<evidence type="ECO:0000256" key="12">
    <source>
        <dbReference type="ARBA" id="ARBA00023125"/>
    </source>
</evidence>
<dbReference type="NCBIfam" id="TIGR02773">
    <property type="entry name" value="addB_Gpos"/>
    <property type="match status" value="1"/>
</dbReference>
<keyword evidence="1 14" id="KW-0004">4Fe-4S</keyword>
<keyword evidence="13 14" id="KW-0234">DNA repair</keyword>
<name>A0A4Q0VBL7_CLOTA</name>
<feature type="binding site" evidence="14">
    <location>
        <position position="1108"/>
    </location>
    <ligand>
        <name>[4Fe-4S] cluster</name>
        <dbReference type="ChEBI" id="CHEBI:49883"/>
    </ligand>
</feature>
<comment type="miscellaneous">
    <text evidence="14">Despite having conserved helicase domains, this subunit does not have helicase activity.</text>
</comment>
<dbReference type="SUPFAM" id="SSF52540">
    <property type="entry name" value="P-loop containing nucleoside triphosphate hydrolases"/>
    <property type="match status" value="1"/>
</dbReference>
<accession>A0A4Q0VBL7</accession>
<sequence>MSLKFIYGRSGSGKSYYCFQDIKRKIEENSGKKLILLVPEQFSFQSEKNLINYIGERAVSRAEVLSFKRMAYRVFNEVGGVTHRYMNEAGKNMLLYSILNELTGELKIFNNAANKNGFVSTLSDIITEFKRYNLPPEMIKEYLDVAEEREDNILKGKLQDIYLIYSKFQDSIRKKFIDEEENLTILADKLKESKYFDGAYIWVDEFFNFTPQEYLVLEELLLKAEKVNITLCTGGLNEGERIDNLDLFLPVKNTEEKILEFVKRNNIKYEKPIKLNCDPCYRFKNSKELSHMEKNLFAFPYKIHEKYTEDICVFQALNEYSEIEYTARDIIKFVRDNGFRYKDIAVITGDLEGYQSLIKAVFTEYGIPYFIDKKVEVDNNPLVIFILSSLEVLNKNWNYESVFRYLKAGLVDIKREEIDIIENYVLANGIRGKRWIEEKDWDYKILYGFNLTEEKEEEEEEKLKKINEIRRKITEPLIEFHNNIKGEIAPKKMCLELYNFLEKMNISSKIESWIKYFKERNRLDKINEYKQIWDVAIGLMEQLVEVMKEEKLNSRTLENIFKSGFEQYELGIIPPSLDQVLVSSTKRLRSHEIKALYIVGTNDGVFPSVLDEDGILSDLERENLRETGLEVAKDSKSTAFEEQFLMYVTLTTMSDYLRISYPIANEEGKTLRPSIVISRLRKIFPNLCEKSNVIKEEDDIEKISSPKPTFNEFISQLQVKEEGLELSSIWLSVYDWFMNNKEWKEKFINISQGFNHTNYAEIVDTRRVRKLYGSKLNMSVSRLEKFSQCPFAYFIRYGMNAKERKIYKVSTPDIGTLMHDVVESFSRHIEGKNISWEEIDRELCESFVSTMVDEKIKDMKGSILNSSPRYKHMTNRIKDILSKSMEVISEQISRGDFKPSAYELAFGFNGDFPPISIELSSGEKVNLIGRIDRVDKLENEDGTFIRIIDYKSGKQDFNLSDIYYGLQIQLLVYLDALLQEIEDSAKKEVNPAGILYFNMDDPLISTKKEITKEEAEKEILKKLKLKGLVLKDANIIKAMDNLISGYSDIISVRVNKDGSPSKNSSVADLEDFQLLRKYVRKLIIELCEEMLEGNISIKPYKKNNYTPCGFCDYSSICQFDTSIKGSKYRFINDKKDDEVLQCIREEMKED</sequence>
<dbReference type="Proteomes" id="UP000290921">
    <property type="component" value="Unassembled WGS sequence"/>
</dbReference>
<dbReference type="AlphaFoldDB" id="A0A4Q0VBL7"/>
<reference evidence="17 18" key="1">
    <citation type="submission" date="2018-06" db="EMBL/GenBank/DDBJ databases">
        <title>Genome conservation of Clostridium tetani.</title>
        <authorList>
            <person name="Bruggemann H."/>
            <person name="Popoff M.R."/>
        </authorList>
    </citation>
    <scope>NUCLEOTIDE SEQUENCE [LARGE SCALE GENOMIC DNA]</scope>
    <source>
        <strain evidence="17 18">2017.061</strain>
    </source>
</reference>
<keyword evidence="10 14" id="KW-0408">Iron</keyword>
<comment type="subunit">
    <text evidence="14">Heterodimer of AddA and AddB.</text>
</comment>
<evidence type="ECO:0000256" key="6">
    <source>
        <dbReference type="ARBA" id="ARBA00022801"/>
    </source>
</evidence>